<dbReference type="SUPFAM" id="SSF53223">
    <property type="entry name" value="Aminoacid dehydrogenase-like, N-terminal domain"/>
    <property type="match status" value="1"/>
</dbReference>
<feature type="region of interest" description="Disordered" evidence="6">
    <location>
        <begin position="160"/>
        <end position="181"/>
    </location>
</feature>
<dbReference type="Pfam" id="PF03949">
    <property type="entry name" value="Malic_M"/>
    <property type="match status" value="1"/>
</dbReference>
<sequence length="1023" mass="112753">MTRRDAEVKDRCDTGRESPSTDGTGKSIFHVKPPALAALRFLHLLHLALTCFASAATVTTPSLYRPIRGYRFQHLLSISHVPVQHFPEGIQSRIFVAATSGHTEQTQPGVFGCLQRLDHACLQGHAQPTRPDPTRTHHPDPPPTVHGSVKAPAVCNGIHSRRQNSEKTPLARGKDTDTHSDTLLHHGQAALETAIPRLPKPARQALPVSPWTVLMSGATAPRLQNVLSRPVLSSKRDAGRTSSHHLLKSLLLASRFAASTLVATTSSAGASRSTGTSSPDPGPTINKSQTNRNPSTYTSPPNSLSRTFSASNLLAWYRTLPSPYFNLSGHLDDLSSLIRPFLAFLDPSSLSSPYSMASTSYAFSTSSGSDFSTPRSSSPHSSASVASARSSHSSTFSAGKRLSMSSVRRTSASNPMSSVDLSTIEEALKMANLDTLKGYCQKTYGEVHQETTTEYISQEEARGYQVLNQPHWNKVADFRISPKGTSFTPEERVAKNLTGLIPHVMEDSEKQVERALKMIRTRQTDIDRYLYLSTIKSQNVDLFYRLLMDHAKEMMPLVYTPTIGDVCLQYSTLYTRPEALYISIKQRKSIRTILRNWPYPQPEICVVTDGSRILGLGDLGVNGVGIPIGKLALYTAAAGIHPDKTLPIVLDCGTANETNLKDPLYLGLRQKRIPVAEQQEFMDEFMEAAAEVFPDMVVQFEDFESEKAFNYLDRYRDQYKCFNDDIQGTGAVVLAGYIGAVNLSNVPIEEQRLVFMGAGSAGVGVAKQLVEYYTKRGLSEQQAKDKFWLVDTKGLVTKDRGDKLAEHKKYFARTDNNGHQFRTLEEVIEYVKPSALVGLTATHGVFTESVVRALKASVDAGGLGRRPILFPLSNPLTKAECTFKEAIDWTDGTVLFASGSPFSSYTTNGVTYHPNQGNNVYVFPGIGLGAILAKATRVTDDMIYTSAAALANSLNADEVKQGLIYPRIDRVREASVIVAREVMKSARREGVSTLPEEQWLEWEEWGDVDLERYIKQHIYDPKF</sequence>
<feature type="region of interest" description="Disordered" evidence="6">
    <location>
        <begin position="1"/>
        <end position="27"/>
    </location>
</feature>
<dbReference type="EMBL" id="AL451013">
    <property type="protein sequence ID" value="CAC18164.2"/>
    <property type="molecule type" value="Genomic_DNA"/>
</dbReference>
<evidence type="ECO:0000313" key="7">
    <source>
        <dbReference type="EMBL" id="CAC18164.2"/>
    </source>
</evidence>
<evidence type="ECO:0000256" key="2">
    <source>
        <dbReference type="ARBA" id="ARBA00001946"/>
    </source>
</evidence>
<evidence type="ECO:0000256" key="1">
    <source>
        <dbReference type="ARBA" id="ARBA00001936"/>
    </source>
</evidence>
<accession>Q9HE50</accession>
<reference evidence="7" key="2">
    <citation type="submission" date="2001-11" db="EMBL/GenBank/DDBJ databases">
        <authorList>
            <person name="German Neurospora genome project"/>
        </authorList>
    </citation>
    <scope>NUCLEOTIDE SEQUENCE</scope>
</reference>
<dbReference type="eggNOG" id="KOG1257">
    <property type="taxonomic scope" value="Eukaryota"/>
</dbReference>
<reference evidence="7" key="1">
    <citation type="submission" date="2000-12" db="EMBL/GenBank/DDBJ databases">
        <authorList>
            <person name="Schulte U."/>
            <person name="Aign V."/>
            <person name="Hoheisel J."/>
            <person name="Brandt P."/>
            <person name="Fartmann B."/>
            <person name="Holland R."/>
            <person name="Nyakatura G."/>
            <person name="Mewes H.W."/>
            <person name="Mannhaupt G."/>
        </authorList>
    </citation>
    <scope>NUCLEOTIDE SEQUENCE</scope>
</reference>
<dbReference type="GO" id="GO:0046872">
    <property type="term" value="F:metal ion binding"/>
    <property type="evidence" value="ECO:0007669"/>
    <property type="project" value="UniProtKB-KW"/>
</dbReference>
<dbReference type="InterPro" id="IPR037062">
    <property type="entry name" value="Malic_N_dom_sf"/>
</dbReference>
<dbReference type="InterPro" id="IPR046346">
    <property type="entry name" value="Aminoacid_DH-like_N_sf"/>
</dbReference>
<evidence type="ECO:0000256" key="5">
    <source>
        <dbReference type="ARBA" id="ARBA00023002"/>
    </source>
</evidence>
<dbReference type="SMART" id="SM01274">
    <property type="entry name" value="malic"/>
    <property type="match status" value="1"/>
</dbReference>
<feature type="compositionally biased region" description="Low complexity" evidence="6">
    <location>
        <begin position="267"/>
        <end position="278"/>
    </location>
</feature>
<dbReference type="InterPro" id="IPR012301">
    <property type="entry name" value="Malic_N_dom"/>
</dbReference>
<dbReference type="InterPro" id="IPR012302">
    <property type="entry name" value="Malic_NAD-bd"/>
</dbReference>
<dbReference type="OrthoDB" id="5365701at2759"/>
<feature type="region of interest" description="Disordered" evidence="6">
    <location>
        <begin position="368"/>
        <end position="416"/>
    </location>
</feature>
<dbReference type="Gene3D" id="3.40.50.720">
    <property type="entry name" value="NAD(P)-binding Rossmann-like Domain"/>
    <property type="match status" value="1"/>
</dbReference>
<organism evidence="7">
    <name type="scientific">Neurospora crassa</name>
    <dbReference type="NCBI Taxonomy" id="5141"/>
    <lineage>
        <taxon>Eukaryota</taxon>
        <taxon>Fungi</taxon>
        <taxon>Dikarya</taxon>
        <taxon>Ascomycota</taxon>
        <taxon>Pezizomycotina</taxon>
        <taxon>Sordariomycetes</taxon>
        <taxon>Sordariomycetidae</taxon>
        <taxon>Sordariales</taxon>
        <taxon>Sordariaceae</taxon>
        <taxon>Neurospora</taxon>
    </lineage>
</organism>
<dbReference type="PANTHER" id="PTHR23406">
    <property type="entry name" value="MALIC ENZYME-RELATED"/>
    <property type="match status" value="1"/>
</dbReference>
<dbReference type="InterPro" id="IPR001891">
    <property type="entry name" value="Malic_OxRdtase"/>
</dbReference>
<dbReference type="NCBIfam" id="NF010052">
    <property type="entry name" value="PRK13529.1"/>
    <property type="match status" value="1"/>
</dbReference>
<name>Q9HE50_NEUCS</name>
<dbReference type="AlphaFoldDB" id="Q9HE50"/>
<protein>
    <submittedName>
        <fullName evidence="7">Related to malate dehydrogenase (Oxaloacetate-decarboxylating) (NADP+)</fullName>
    </submittedName>
</protein>
<dbReference type="FunFam" id="3.40.50.720:FF:000182">
    <property type="entry name" value="NAD-dependent malic enzyme"/>
    <property type="match status" value="1"/>
</dbReference>
<dbReference type="Pfam" id="PF00390">
    <property type="entry name" value="malic"/>
    <property type="match status" value="1"/>
</dbReference>
<dbReference type="GO" id="GO:0004471">
    <property type="term" value="F:malate dehydrogenase (decarboxylating) (NAD+) activity"/>
    <property type="evidence" value="ECO:0007669"/>
    <property type="project" value="TreeGrafter"/>
</dbReference>
<dbReference type="FunFam" id="3.40.50.10380:FF:000007">
    <property type="entry name" value="Malic enzyme"/>
    <property type="match status" value="1"/>
</dbReference>
<evidence type="ECO:0000256" key="3">
    <source>
        <dbReference type="ARBA" id="ARBA00008785"/>
    </source>
</evidence>
<dbReference type="InterPro" id="IPR036291">
    <property type="entry name" value="NAD(P)-bd_dom_sf"/>
</dbReference>
<dbReference type="PRINTS" id="PR00072">
    <property type="entry name" value="MALOXRDTASE"/>
</dbReference>
<keyword evidence="5" id="KW-0560">Oxidoreductase</keyword>
<dbReference type="SUPFAM" id="SSF51735">
    <property type="entry name" value="NAD(P)-binding Rossmann-fold domains"/>
    <property type="match status" value="1"/>
</dbReference>
<dbReference type="Gene3D" id="3.40.50.10380">
    <property type="entry name" value="Malic enzyme, N-terminal domain"/>
    <property type="match status" value="1"/>
</dbReference>
<dbReference type="PANTHER" id="PTHR23406:SF32">
    <property type="entry name" value="NADP-DEPENDENT MALIC ENZYME"/>
    <property type="match status" value="1"/>
</dbReference>
<dbReference type="GO" id="GO:0051287">
    <property type="term" value="F:NAD binding"/>
    <property type="evidence" value="ECO:0007669"/>
    <property type="project" value="InterPro"/>
</dbReference>
<dbReference type="CDD" id="cd05312">
    <property type="entry name" value="NAD_bind_1_malic_enz"/>
    <property type="match status" value="1"/>
</dbReference>
<gene>
    <name evidence="7" type="primary">B2F7.120</name>
</gene>
<comment type="cofactor">
    <cofactor evidence="1">
        <name>Mn(2+)</name>
        <dbReference type="ChEBI" id="CHEBI:29035"/>
    </cofactor>
</comment>
<evidence type="ECO:0000256" key="4">
    <source>
        <dbReference type="ARBA" id="ARBA00022723"/>
    </source>
</evidence>
<comment type="cofactor">
    <cofactor evidence="2">
        <name>Mg(2+)</name>
        <dbReference type="ChEBI" id="CHEBI:18420"/>
    </cofactor>
</comment>
<feature type="region of interest" description="Disordered" evidence="6">
    <location>
        <begin position="124"/>
        <end position="148"/>
    </location>
</feature>
<dbReference type="VEuPathDB" id="FungiDB:NCU03651"/>
<comment type="similarity">
    <text evidence="3">Belongs to the malic enzymes family.</text>
</comment>
<dbReference type="GO" id="GO:0006108">
    <property type="term" value="P:malate metabolic process"/>
    <property type="evidence" value="ECO:0007669"/>
    <property type="project" value="TreeGrafter"/>
</dbReference>
<feature type="compositionally biased region" description="Basic and acidic residues" evidence="6">
    <location>
        <begin position="1"/>
        <end position="16"/>
    </location>
</feature>
<evidence type="ECO:0000256" key="6">
    <source>
        <dbReference type="SAM" id="MobiDB-lite"/>
    </source>
</evidence>
<dbReference type="GO" id="GO:0005739">
    <property type="term" value="C:mitochondrion"/>
    <property type="evidence" value="ECO:0007669"/>
    <property type="project" value="TreeGrafter"/>
</dbReference>
<feature type="compositionally biased region" description="Basic and acidic residues" evidence="6">
    <location>
        <begin position="172"/>
        <end position="181"/>
    </location>
</feature>
<dbReference type="HOGENOM" id="CLU_011405_2_1_1"/>
<keyword evidence="4" id="KW-0479">Metal-binding</keyword>
<feature type="compositionally biased region" description="Low complexity" evidence="6">
    <location>
        <begin position="368"/>
        <end position="398"/>
    </location>
</feature>
<feature type="compositionally biased region" description="Polar residues" evidence="6">
    <location>
        <begin position="285"/>
        <end position="303"/>
    </location>
</feature>
<feature type="compositionally biased region" description="Polar residues" evidence="6">
    <location>
        <begin position="403"/>
        <end position="416"/>
    </location>
</feature>
<feature type="region of interest" description="Disordered" evidence="6">
    <location>
        <begin position="267"/>
        <end position="303"/>
    </location>
</feature>
<proteinExistence type="inferred from homology"/>
<dbReference type="SMART" id="SM00919">
    <property type="entry name" value="Malic_M"/>
    <property type="match status" value="1"/>
</dbReference>